<reference evidence="1 2" key="1">
    <citation type="submission" date="2019-12" db="EMBL/GenBank/DDBJ databases">
        <title>Rhizobium genotypes associated with high levels of biological nitrogen fixation by grain legumes in a temperate-maritime cropping system.</title>
        <authorList>
            <person name="Maluk M."/>
            <person name="Francesc Ferrando Molina F."/>
            <person name="Lopez Del Egido L."/>
            <person name="Lafos M."/>
            <person name="Langarica-Fuentes A."/>
            <person name="Gebre Yohannes G."/>
            <person name="Young M.W."/>
            <person name="Martin P."/>
            <person name="Gantlett R."/>
            <person name="Kenicer G."/>
            <person name="Hawes C."/>
            <person name="Begg G.S."/>
            <person name="Quilliam R.S."/>
            <person name="Squire G.R."/>
            <person name="Poole P.S."/>
            <person name="Young P.W."/>
            <person name="Iannetta P.M."/>
            <person name="James E.K."/>
        </authorList>
    </citation>
    <scope>NUCLEOTIDE SEQUENCE [LARGE SCALE GENOMIC DNA]</scope>
    <source>
        <strain evidence="1 2">JHI1118</strain>
    </source>
</reference>
<proteinExistence type="predicted"/>
<organism evidence="1 2">
    <name type="scientific">Rhizobium lusitanum</name>
    <dbReference type="NCBI Taxonomy" id="293958"/>
    <lineage>
        <taxon>Bacteria</taxon>
        <taxon>Pseudomonadati</taxon>
        <taxon>Pseudomonadota</taxon>
        <taxon>Alphaproteobacteria</taxon>
        <taxon>Hyphomicrobiales</taxon>
        <taxon>Rhizobiaceae</taxon>
        <taxon>Rhizobium/Agrobacterium group</taxon>
        <taxon>Rhizobium</taxon>
    </lineage>
</organism>
<evidence type="ECO:0000313" key="1">
    <source>
        <dbReference type="EMBL" id="NEI71929.1"/>
    </source>
</evidence>
<gene>
    <name evidence="1" type="ORF">GR212_20295</name>
</gene>
<protein>
    <submittedName>
        <fullName evidence="1">LacI family DNA-binding transcriptional regulator</fullName>
    </submittedName>
</protein>
<dbReference type="Gene3D" id="1.10.260.40">
    <property type="entry name" value="lambda repressor-like DNA-binding domains"/>
    <property type="match status" value="1"/>
</dbReference>
<accession>A0A6L9U949</accession>
<dbReference type="SUPFAM" id="SSF47413">
    <property type="entry name" value="lambda repressor-like DNA-binding domains"/>
    <property type="match status" value="1"/>
</dbReference>
<dbReference type="InterPro" id="IPR010982">
    <property type="entry name" value="Lambda_DNA-bd_dom_sf"/>
</dbReference>
<sequence length="82" mass="8452">MTKVVLKTVAAAAGMGAVTVGRVPNGRGNVSPKTAERISIAARRPAGRAPPGPSQIAGLTAYLLTEISQSRNISASRERRLA</sequence>
<comment type="caution">
    <text evidence="1">The sequence shown here is derived from an EMBL/GenBank/DDBJ whole genome shotgun (WGS) entry which is preliminary data.</text>
</comment>
<dbReference type="Proteomes" id="UP000483035">
    <property type="component" value="Unassembled WGS sequence"/>
</dbReference>
<name>A0A6L9U949_9HYPH</name>
<dbReference type="AlphaFoldDB" id="A0A6L9U949"/>
<keyword evidence="1" id="KW-0238">DNA-binding</keyword>
<dbReference type="EMBL" id="WUEY01000009">
    <property type="protein sequence ID" value="NEI71929.1"/>
    <property type="molecule type" value="Genomic_DNA"/>
</dbReference>
<evidence type="ECO:0000313" key="2">
    <source>
        <dbReference type="Proteomes" id="UP000483035"/>
    </source>
</evidence>
<dbReference type="GO" id="GO:0003677">
    <property type="term" value="F:DNA binding"/>
    <property type="evidence" value="ECO:0007669"/>
    <property type="project" value="UniProtKB-KW"/>
</dbReference>